<evidence type="ECO:0000256" key="1">
    <source>
        <dbReference type="ARBA" id="ARBA00009995"/>
    </source>
</evidence>
<evidence type="ECO:0000256" key="5">
    <source>
        <dbReference type="ARBA" id="ARBA00047475"/>
    </source>
</evidence>
<dbReference type="InterPro" id="IPR050271">
    <property type="entry name" value="UDP-glycosyltransferase"/>
</dbReference>
<name>A0A6V7WNQ4_MELEN</name>
<comment type="catalytic activity">
    <reaction evidence="5">
        <text>glucuronate acceptor + UDP-alpha-D-glucuronate = acceptor beta-D-glucuronoside + UDP + H(+)</text>
        <dbReference type="Rhea" id="RHEA:21032"/>
        <dbReference type="ChEBI" id="CHEBI:15378"/>
        <dbReference type="ChEBI" id="CHEBI:58052"/>
        <dbReference type="ChEBI" id="CHEBI:58223"/>
        <dbReference type="ChEBI" id="CHEBI:132367"/>
        <dbReference type="ChEBI" id="CHEBI:132368"/>
        <dbReference type="EC" id="2.4.1.17"/>
    </reaction>
</comment>
<dbReference type="EMBL" id="CAJEWN010000703">
    <property type="protein sequence ID" value="CAD2188618.1"/>
    <property type="molecule type" value="Genomic_DNA"/>
</dbReference>
<dbReference type="Proteomes" id="UP000580250">
    <property type="component" value="Unassembled WGS sequence"/>
</dbReference>
<evidence type="ECO:0000256" key="3">
    <source>
        <dbReference type="ARBA" id="ARBA00022676"/>
    </source>
</evidence>
<dbReference type="CDD" id="cd03784">
    <property type="entry name" value="GT1_Gtf-like"/>
    <property type="match status" value="1"/>
</dbReference>
<dbReference type="PANTHER" id="PTHR48043:SF145">
    <property type="entry name" value="FI06409P-RELATED"/>
    <property type="match status" value="1"/>
</dbReference>
<dbReference type="SUPFAM" id="SSF53756">
    <property type="entry name" value="UDP-Glycosyltransferase/glycogen phosphorylase"/>
    <property type="match status" value="1"/>
</dbReference>
<evidence type="ECO:0000256" key="2">
    <source>
        <dbReference type="ARBA" id="ARBA00012544"/>
    </source>
</evidence>
<dbReference type="OrthoDB" id="5835829at2759"/>
<evidence type="ECO:0000313" key="7">
    <source>
        <dbReference type="Proteomes" id="UP000580250"/>
    </source>
</evidence>
<reference evidence="6 7" key="1">
    <citation type="submission" date="2020-08" db="EMBL/GenBank/DDBJ databases">
        <authorList>
            <person name="Koutsovoulos G."/>
            <person name="Danchin GJ E."/>
        </authorList>
    </citation>
    <scope>NUCLEOTIDE SEQUENCE [LARGE SCALE GENOMIC DNA]</scope>
</reference>
<dbReference type="GO" id="GO:0015020">
    <property type="term" value="F:glucuronosyltransferase activity"/>
    <property type="evidence" value="ECO:0007669"/>
    <property type="project" value="UniProtKB-EC"/>
</dbReference>
<comment type="similarity">
    <text evidence="1">Belongs to the UDP-glycosyltransferase family.</text>
</comment>
<comment type="caution">
    <text evidence="6">The sequence shown here is derived from an EMBL/GenBank/DDBJ whole genome shotgun (WGS) entry which is preliminary data.</text>
</comment>
<keyword evidence="3" id="KW-0328">Glycosyltransferase</keyword>
<dbReference type="Pfam" id="PF00201">
    <property type="entry name" value="UDPGT"/>
    <property type="match status" value="1"/>
</dbReference>
<dbReference type="Gene3D" id="3.40.50.2000">
    <property type="entry name" value="Glycogen Phosphorylase B"/>
    <property type="match status" value="1"/>
</dbReference>
<evidence type="ECO:0000256" key="4">
    <source>
        <dbReference type="ARBA" id="ARBA00022679"/>
    </source>
</evidence>
<accession>A0A6V7WNQ4</accession>
<sequence>MVVFSDKEKVKMPKGNFRMIRIPVDERHYDESQPEGEKLFNHRIDQEYRNFGIYEEISKNNLIDIHNDDTNPNFQKIFDWLRSQNYFFGIAEFEMMVASFVVFDALGIKTTFDVMNTSLYTRFVQFYFNGHNRKEKENFYKFVPENDSAKPGDWNPENGILTNEVRFNENVGKHKEANIELLDEFKESFKFYEEFGYKPSKFEDLYKRIKFHFVNQHPLGRFQYFPNFDNVMYIGGIVPKCIAYVAFGTVYEDGGLKDYFWEILDIFKKHKSCSFKIRIGKNEITKTYKANNIEFLEEFAPQQKILAQTNTKLFISHCGMNSFNEAMYAGVPLLCIPKFADMFVLSSIAEYLGIGKFVWVSREVNNEEIKNINFIEDFSRALKEMISGEKGKRYLEKATEKRNEILSVGPFKNMFLDTIIEIAGGNRGGH</sequence>
<dbReference type="AlphaFoldDB" id="A0A6V7WNQ4"/>
<evidence type="ECO:0000313" key="6">
    <source>
        <dbReference type="EMBL" id="CAD2188618.1"/>
    </source>
</evidence>
<proteinExistence type="inferred from homology"/>
<keyword evidence="4" id="KW-0808">Transferase</keyword>
<dbReference type="InterPro" id="IPR002213">
    <property type="entry name" value="UDP_glucos_trans"/>
</dbReference>
<organism evidence="6 7">
    <name type="scientific">Meloidogyne enterolobii</name>
    <name type="common">Root-knot nematode worm</name>
    <name type="synonym">Meloidogyne mayaguensis</name>
    <dbReference type="NCBI Taxonomy" id="390850"/>
    <lineage>
        <taxon>Eukaryota</taxon>
        <taxon>Metazoa</taxon>
        <taxon>Ecdysozoa</taxon>
        <taxon>Nematoda</taxon>
        <taxon>Chromadorea</taxon>
        <taxon>Rhabditida</taxon>
        <taxon>Tylenchina</taxon>
        <taxon>Tylenchomorpha</taxon>
        <taxon>Tylenchoidea</taxon>
        <taxon>Meloidogynidae</taxon>
        <taxon>Meloidogyninae</taxon>
        <taxon>Meloidogyne</taxon>
    </lineage>
</organism>
<dbReference type="EC" id="2.4.1.17" evidence="2"/>
<protein>
    <recommendedName>
        <fullName evidence="2">glucuronosyltransferase</fullName>
        <ecNumber evidence="2">2.4.1.17</ecNumber>
    </recommendedName>
</protein>
<gene>
    <name evidence="6" type="ORF">MENT_LOCUS41278</name>
</gene>
<dbReference type="PANTHER" id="PTHR48043">
    <property type="entry name" value="EG:EG0003.4 PROTEIN-RELATED"/>
    <property type="match status" value="1"/>
</dbReference>